<gene>
    <name evidence="1" type="ORF">SCLCIDRAFT_1209295</name>
</gene>
<reference evidence="2" key="2">
    <citation type="submission" date="2015-01" db="EMBL/GenBank/DDBJ databases">
        <title>Evolutionary Origins and Diversification of the Mycorrhizal Mutualists.</title>
        <authorList>
            <consortium name="DOE Joint Genome Institute"/>
            <consortium name="Mycorrhizal Genomics Consortium"/>
            <person name="Kohler A."/>
            <person name="Kuo A."/>
            <person name="Nagy L.G."/>
            <person name="Floudas D."/>
            <person name="Copeland A."/>
            <person name="Barry K.W."/>
            <person name="Cichocki N."/>
            <person name="Veneault-Fourrey C."/>
            <person name="LaButti K."/>
            <person name="Lindquist E.A."/>
            <person name="Lipzen A."/>
            <person name="Lundell T."/>
            <person name="Morin E."/>
            <person name="Murat C."/>
            <person name="Riley R."/>
            <person name="Ohm R."/>
            <person name="Sun H."/>
            <person name="Tunlid A."/>
            <person name="Henrissat B."/>
            <person name="Grigoriev I.V."/>
            <person name="Hibbett D.S."/>
            <person name="Martin F."/>
        </authorList>
    </citation>
    <scope>NUCLEOTIDE SEQUENCE [LARGE SCALE GENOMIC DNA]</scope>
    <source>
        <strain evidence="2">Foug A</strain>
    </source>
</reference>
<protein>
    <submittedName>
        <fullName evidence="1">Uncharacterized protein</fullName>
    </submittedName>
</protein>
<dbReference type="AlphaFoldDB" id="A0A0C3EJR8"/>
<dbReference type="EMBL" id="KN822009">
    <property type="protein sequence ID" value="KIM68479.1"/>
    <property type="molecule type" value="Genomic_DNA"/>
</dbReference>
<reference evidence="1 2" key="1">
    <citation type="submission" date="2014-04" db="EMBL/GenBank/DDBJ databases">
        <authorList>
            <consortium name="DOE Joint Genome Institute"/>
            <person name="Kuo A."/>
            <person name="Kohler A."/>
            <person name="Nagy L.G."/>
            <person name="Floudas D."/>
            <person name="Copeland A."/>
            <person name="Barry K.W."/>
            <person name="Cichocki N."/>
            <person name="Veneault-Fourrey C."/>
            <person name="LaButti K."/>
            <person name="Lindquist E.A."/>
            <person name="Lipzen A."/>
            <person name="Lundell T."/>
            <person name="Morin E."/>
            <person name="Murat C."/>
            <person name="Sun H."/>
            <person name="Tunlid A."/>
            <person name="Henrissat B."/>
            <person name="Grigoriev I.V."/>
            <person name="Hibbett D.S."/>
            <person name="Martin F."/>
            <person name="Nordberg H.P."/>
            <person name="Cantor M.N."/>
            <person name="Hua S.X."/>
        </authorList>
    </citation>
    <scope>NUCLEOTIDE SEQUENCE [LARGE SCALE GENOMIC DNA]</scope>
    <source>
        <strain evidence="1 2">Foug A</strain>
    </source>
</reference>
<proteinExistence type="predicted"/>
<keyword evidence="2" id="KW-1185">Reference proteome</keyword>
<name>A0A0C3EJR8_9AGAM</name>
<organism evidence="1 2">
    <name type="scientific">Scleroderma citrinum Foug A</name>
    <dbReference type="NCBI Taxonomy" id="1036808"/>
    <lineage>
        <taxon>Eukaryota</taxon>
        <taxon>Fungi</taxon>
        <taxon>Dikarya</taxon>
        <taxon>Basidiomycota</taxon>
        <taxon>Agaricomycotina</taxon>
        <taxon>Agaricomycetes</taxon>
        <taxon>Agaricomycetidae</taxon>
        <taxon>Boletales</taxon>
        <taxon>Sclerodermatineae</taxon>
        <taxon>Sclerodermataceae</taxon>
        <taxon>Scleroderma</taxon>
    </lineage>
</organism>
<dbReference type="Proteomes" id="UP000053989">
    <property type="component" value="Unassembled WGS sequence"/>
</dbReference>
<evidence type="ECO:0000313" key="2">
    <source>
        <dbReference type="Proteomes" id="UP000053989"/>
    </source>
</evidence>
<dbReference type="InParanoid" id="A0A0C3EJR8"/>
<dbReference type="HOGENOM" id="CLU_2293357_0_0_1"/>
<accession>A0A0C3EJR8</accession>
<evidence type="ECO:0000313" key="1">
    <source>
        <dbReference type="EMBL" id="KIM68479.1"/>
    </source>
</evidence>
<sequence>MLKLQDAIGRELCTHPQSQSNVDRGDVLSLIRIQSLERTPGYPDQKSGTRPDKFVRDRDIYYVVHAHSACVRGYHSSATLLAWKTTIIRCRSARLRTMMSG</sequence>